<dbReference type="OrthoDB" id="4574720at2759"/>
<proteinExistence type="predicted"/>
<sequence>MQLSTIPSLFLGLTAFIAPLALASPTPINGNSNSNDNTNLPFNLINKHHKTVVTTSRRQTGSSTVDTTPTCVSDPEGFMTMFDARSCLEEIAAKGSEQLTVPAPGMALCERSSGKFWAGVSMRGTQVADASDIAAAGQHILDACKFDGVVGMQTEMTGGGAYVATNGNIYVMFSKDEEDD</sequence>
<dbReference type="RefSeq" id="XP_009852948.1">
    <property type="nucleotide sequence ID" value="XM_009854646.1"/>
</dbReference>
<reference evidence="3" key="1">
    <citation type="journal article" date="2011" name="Genetics">
        <title>Massive changes in genome architecture accompany the transition to self-fertility in the filamentous fungus Neurospora tetrasperma.</title>
        <authorList>
            <person name="Ellison C.E."/>
            <person name="Stajich J.E."/>
            <person name="Jacobson D.J."/>
            <person name="Natvig D.O."/>
            <person name="Lapidus A."/>
            <person name="Foster B."/>
            <person name="Aerts A."/>
            <person name="Riley R."/>
            <person name="Lindquist E.A."/>
            <person name="Grigoriev I.V."/>
            <person name="Taylor J.W."/>
        </authorList>
    </citation>
    <scope>NUCLEOTIDE SEQUENCE [LARGE SCALE GENOMIC DNA]</scope>
    <source>
        <strain evidence="3">FGSC 2508 / P0657</strain>
    </source>
</reference>
<organism evidence="2 3">
    <name type="scientific">Neurospora tetrasperma (strain FGSC 2508 / ATCC MYA-4615 / P0657)</name>
    <dbReference type="NCBI Taxonomy" id="510951"/>
    <lineage>
        <taxon>Eukaryota</taxon>
        <taxon>Fungi</taxon>
        <taxon>Dikarya</taxon>
        <taxon>Ascomycota</taxon>
        <taxon>Pezizomycotina</taxon>
        <taxon>Sordariomycetes</taxon>
        <taxon>Sordariomycetidae</taxon>
        <taxon>Sordariales</taxon>
        <taxon>Sordariaceae</taxon>
        <taxon>Neurospora</taxon>
    </lineage>
</organism>
<keyword evidence="1" id="KW-0732">Signal</keyword>
<dbReference type="HOGENOM" id="CLU_1769266_0_0_1"/>
<evidence type="ECO:0000256" key="1">
    <source>
        <dbReference type="SAM" id="SignalP"/>
    </source>
</evidence>
<dbReference type="KEGG" id="nte:NEUTE1DRAFT66466"/>
<accession>F8MSI4</accession>
<protein>
    <recommendedName>
        <fullName evidence="4">Ecp2 effector protein domain-containing protein</fullName>
    </recommendedName>
</protein>
<feature type="chain" id="PRO_5003375389" description="Ecp2 effector protein domain-containing protein" evidence="1">
    <location>
        <begin position="24"/>
        <end position="180"/>
    </location>
</feature>
<gene>
    <name evidence="2" type="ORF">NEUTE1DRAFT_66466</name>
</gene>
<dbReference type="VEuPathDB" id="FungiDB:NEUTE1DRAFT_66466"/>
<evidence type="ECO:0000313" key="2">
    <source>
        <dbReference type="EMBL" id="EGO55071.1"/>
    </source>
</evidence>
<evidence type="ECO:0008006" key="4">
    <source>
        <dbReference type="Google" id="ProtNLM"/>
    </source>
</evidence>
<name>F8MSI4_NEUT8</name>
<dbReference type="GeneID" id="20829198"/>
<feature type="signal peptide" evidence="1">
    <location>
        <begin position="1"/>
        <end position="23"/>
    </location>
</feature>
<keyword evidence="3" id="KW-1185">Reference proteome</keyword>
<evidence type="ECO:0000313" key="3">
    <source>
        <dbReference type="Proteomes" id="UP000008065"/>
    </source>
</evidence>
<dbReference type="Proteomes" id="UP000008065">
    <property type="component" value="Unassembled WGS sequence"/>
</dbReference>
<dbReference type="AlphaFoldDB" id="F8MSI4"/>
<dbReference type="EMBL" id="GL891306">
    <property type="protein sequence ID" value="EGO55071.1"/>
    <property type="molecule type" value="Genomic_DNA"/>
</dbReference>